<dbReference type="OrthoDB" id="9898928at2"/>
<gene>
    <name evidence="2" type="ORF">DSCW_27220</name>
</gene>
<evidence type="ECO:0000313" key="3">
    <source>
        <dbReference type="Proteomes" id="UP000427769"/>
    </source>
</evidence>
<name>A0A5K7Z3K9_9BACT</name>
<dbReference type="RefSeq" id="WP_155304238.1">
    <property type="nucleotide sequence ID" value="NZ_AP021875.1"/>
</dbReference>
<organism evidence="2 3">
    <name type="scientific">Desulfosarcina widdelii</name>
    <dbReference type="NCBI Taxonomy" id="947919"/>
    <lineage>
        <taxon>Bacteria</taxon>
        <taxon>Pseudomonadati</taxon>
        <taxon>Thermodesulfobacteriota</taxon>
        <taxon>Desulfobacteria</taxon>
        <taxon>Desulfobacterales</taxon>
        <taxon>Desulfosarcinaceae</taxon>
        <taxon>Desulfosarcina</taxon>
    </lineage>
</organism>
<dbReference type="AlphaFoldDB" id="A0A5K7Z3K9"/>
<feature type="compositionally biased region" description="Basic and acidic residues" evidence="1">
    <location>
        <begin position="1"/>
        <end position="12"/>
    </location>
</feature>
<keyword evidence="3" id="KW-1185">Reference proteome</keyword>
<evidence type="ECO:0000256" key="1">
    <source>
        <dbReference type="SAM" id="MobiDB-lite"/>
    </source>
</evidence>
<proteinExistence type="predicted"/>
<evidence type="ECO:0000313" key="2">
    <source>
        <dbReference type="EMBL" id="BBO75305.1"/>
    </source>
</evidence>
<feature type="region of interest" description="Disordered" evidence="1">
    <location>
        <begin position="1"/>
        <end position="21"/>
    </location>
</feature>
<reference evidence="2 3" key="1">
    <citation type="submission" date="2019-11" db="EMBL/GenBank/DDBJ databases">
        <title>Comparative genomics of hydrocarbon-degrading Desulfosarcina strains.</title>
        <authorList>
            <person name="Watanabe M."/>
            <person name="Kojima H."/>
            <person name="Fukui M."/>
        </authorList>
    </citation>
    <scope>NUCLEOTIDE SEQUENCE [LARGE SCALE GENOMIC DNA]</scope>
    <source>
        <strain evidence="2 3">PP31</strain>
    </source>
</reference>
<sequence>MRMENDYKGDIQKHKRKPASTEEILQEALAERARFLKKRPHMKAYQKEIDHLLDKSGSHQGRLAVLGTLMQSKLLDIQKELFTLNKIIQISIS</sequence>
<dbReference type="EMBL" id="AP021875">
    <property type="protein sequence ID" value="BBO75305.1"/>
    <property type="molecule type" value="Genomic_DNA"/>
</dbReference>
<dbReference type="Proteomes" id="UP000427769">
    <property type="component" value="Chromosome"/>
</dbReference>
<protein>
    <submittedName>
        <fullName evidence="2">Uncharacterized protein</fullName>
    </submittedName>
</protein>
<dbReference type="KEGG" id="dwd:DSCW_27220"/>
<accession>A0A5K7Z3K9</accession>